<dbReference type="PANTHER" id="PTHR22777">
    <property type="entry name" value="HEMOLYSIN-RELATED"/>
    <property type="match status" value="1"/>
</dbReference>
<evidence type="ECO:0000256" key="8">
    <source>
        <dbReference type="PROSITE-ProRule" id="PRU00703"/>
    </source>
</evidence>
<dbReference type="SUPFAM" id="SSF56176">
    <property type="entry name" value="FAD-binding/transporter-associated domain-like"/>
    <property type="match status" value="1"/>
</dbReference>
<dbReference type="Pfam" id="PF03471">
    <property type="entry name" value="CorC_HlyC"/>
    <property type="match status" value="1"/>
</dbReference>
<evidence type="ECO:0000256" key="4">
    <source>
        <dbReference type="ARBA" id="ARBA00022737"/>
    </source>
</evidence>
<dbReference type="GO" id="GO:0005886">
    <property type="term" value="C:plasma membrane"/>
    <property type="evidence" value="ECO:0007669"/>
    <property type="project" value="TreeGrafter"/>
</dbReference>
<dbReference type="Gene3D" id="3.30.465.10">
    <property type="match status" value="1"/>
</dbReference>
<dbReference type="AlphaFoldDB" id="A0A7L6N299"/>
<evidence type="ECO:0000256" key="1">
    <source>
        <dbReference type="ARBA" id="ARBA00004141"/>
    </source>
</evidence>
<dbReference type="CDD" id="cd04590">
    <property type="entry name" value="CBS_pair_CorC_HlyC_assoc"/>
    <property type="match status" value="1"/>
</dbReference>
<keyword evidence="3 9" id="KW-0812">Transmembrane</keyword>
<dbReference type="InterPro" id="IPR000644">
    <property type="entry name" value="CBS_dom"/>
</dbReference>
<feature type="transmembrane region" description="Helical" evidence="10">
    <location>
        <begin position="100"/>
        <end position="121"/>
    </location>
</feature>
<evidence type="ECO:0000256" key="5">
    <source>
        <dbReference type="ARBA" id="ARBA00022989"/>
    </source>
</evidence>
<comment type="similarity">
    <text evidence="2">Belongs to the UPF0053 family.</text>
</comment>
<dbReference type="FunFam" id="3.10.580.10:FF:000002">
    <property type="entry name" value="Magnesium/cobalt efflux protein CorC"/>
    <property type="match status" value="1"/>
</dbReference>
<keyword evidence="6 8" id="KW-0129">CBS domain</keyword>
<dbReference type="PROSITE" id="PS51371">
    <property type="entry name" value="CBS"/>
    <property type="match status" value="2"/>
</dbReference>
<organism evidence="13 14">
    <name type="scientific">Hujiaoplasma nucleasis</name>
    <dbReference type="NCBI Taxonomy" id="2725268"/>
    <lineage>
        <taxon>Bacteria</taxon>
        <taxon>Bacillati</taxon>
        <taxon>Mycoplasmatota</taxon>
        <taxon>Mollicutes</taxon>
        <taxon>Candidatus Izemoplasmatales</taxon>
        <taxon>Hujiaoplasmataceae</taxon>
        <taxon>Hujiaoplasma</taxon>
    </lineage>
</organism>
<dbReference type="InterPro" id="IPR046342">
    <property type="entry name" value="CBS_dom_sf"/>
</dbReference>
<reference evidence="13 14" key="1">
    <citation type="submission" date="2020-04" db="EMBL/GenBank/DDBJ databases">
        <authorList>
            <person name="Zheng R.K."/>
            <person name="Sun C.M."/>
        </authorList>
    </citation>
    <scope>NUCLEOTIDE SEQUENCE [LARGE SCALE GENOMIC DNA]</scope>
    <source>
        <strain evidence="14">zrk29</strain>
    </source>
</reference>
<feature type="domain" description="CNNM transmembrane" evidence="12">
    <location>
        <begin position="1"/>
        <end position="199"/>
    </location>
</feature>
<sequence>MEIELILLFILILIIINGYFAASEMALVSVKQSKIDDLIKNGNKKAVLLKKIKSDSTRYLSTIQVAITLAGFLSSALAGSNLSDNLVQILANININIPQNIAVILITVVLSYITLVFGELVPKRIALLNPLRFSLSSVRVVYFAMIITKPAVWLLSKTTKGILNILGIKKRQGDNELSESEIKSLIRHGHSEGLYQTQEKEMLENIFNFDDIHAEAIMTPRTNVYAIDIEDTLEEILNQIMESRYSRIPIYEDNIDNILGIIHVKDILISAKKIGFDNLDIKKLLRKPYYVPTSIKINKLFRKMQENNYQMAIILDDYGGMEGVITIEDLIEEIVGNIYDEYDPIEEEIKQISDHQYLVNGTMSIQDINRYLNIYIDTDNETLSGLIIDELEYIPKATKADVVYHKNYVFEVKSVINNRIDKVLITIEKELS</sequence>
<dbReference type="SMART" id="SM00116">
    <property type="entry name" value="CBS"/>
    <property type="match status" value="2"/>
</dbReference>
<dbReference type="InterPro" id="IPR044751">
    <property type="entry name" value="Ion_transp-like_CBS"/>
</dbReference>
<dbReference type="Pfam" id="PF01595">
    <property type="entry name" value="CNNM"/>
    <property type="match status" value="1"/>
</dbReference>
<dbReference type="PROSITE" id="PS51846">
    <property type="entry name" value="CNNM"/>
    <property type="match status" value="1"/>
</dbReference>
<evidence type="ECO:0000256" key="6">
    <source>
        <dbReference type="ARBA" id="ARBA00023122"/>
    </source>
</evidence>
<dbReference type="InterPro" id="IPR016169">
    <property type="entry name" value="FAD-bd_PCMH_sub2"/>
</dbReference>
<evidence type="ECO:0000313" key="13">
    <source>
        <dbReference type="EMBL" id="QLY39347.1"/>
    </source>
</evidence>
<evidence type="ECO:0000256" key="9">
    <source>
        <dbReference type="PROSITE-ProRule" id="PRU01193"/>
    </source>
</evidence>
<accession>A0A7L6N299</accession>
<dbReference type="InterPro" id="IPR005170">
    <property type="entry name" value="Transptr-assoc_dom"/>
</dbReference>
<keyword evidence="5 9" id="KW-1133">Transmembrane helix</keyword>
<evidence type="ECO:0000256" key="2">
    <source>
        <dbReference type="ARBA" id="ARBA00006337"/>
    </source>
</evidence>
<keyword evidence="4" id="KW-0677">Repeat</keyword>
<keyword evidence="14" id="KW-1185">Reference proteome</keyword>
<evidence type="ECO:0000313" key="14">
    <source>
        <dbReference type="Proteomes" id="UP000512167"/>
    </source>
</evidence>
<feature type="domain" description="CBS" evidence="11">
    <location>
        <begin position="284"/>
        <end position="341"/>
    </location>
</feature>
<proteinExistence type="inferred from homology"/>
<dbReference type="InterPro" id="IPR036318">
    <property type="entry name" value="FAD-bd_PCMH-like_sf"/>
</dbReference>
<feature type="domain" description="CBS" evidence="11">
    <location>
        <begin position="218"/>
        <end position="281"/>
    </location>
</feature>
<dbReference type="EMBL" id="CP051151">
    <property type="protein sequence ID" value="QLY39347.1"/>
    <property type="molecule type" value="Genomic_DNA"/>
</dbReference>
<dbReference type="InterPro" id="IPR002550">
    <property type="entry name" value="CNNM"/>
</dbReference>
<dbReference type="Proteomes" id="UP000512167">
    <property type="component" value="Chromosome"/>
</dbReference>
<feature type="transmembrane region" description="Helical" evidence="10">
    <location>
        <begin position="6"/>
        <end position="30"/>
    </location>
</feature>
<evidence type="ECO:0000256" key="10">
    <source>
        <dbReference type="SAM" id="Phobius"/>
    </source>
</evidence>
<dbReference type="Gene3D" id="3.10.580.10">
    <property type="entry name" value="CBS-domain"/>
    <property type="match status" value="1"/>
</dbReference>
<evidence type="ECO:0000259" key="12">
    <source>
        <dbReference type="PROSITE" id="PS51846"/>
    </source>
</evidence>
<dbReference type="GO" id="GO:0050660">
    <property type="term" value="F:flavin adenine dinucleotide binding"/>
    <property type="evidence" value="ECO:0007669"/>
    <property type="project" value="InterPro"/>
</dbReference>
<protein>
    <submittedName>
        <fullName evidence="13">HlyC/CorC family transporter</fullName>
    </submittedName>
</protein>
<dbReference type="SMART" id="SM01091">
    <property type="entry name" value="CorC_HlyC"/>
    <property type="match status" value="1"/>
</dbReference>
<dbReference type="Pfam" id="PF00571">
    <property type="entry name" value="CBS"/>
    <property type="match status" value="2"/>
</dbReference>
<feature type="transmembrane region" description="Helical" evidence="10">
    <location>
        <begin position="59"/>
        <end position="80"/>
    </location>
</feature>
<gene>
    <name evidence="13" type="ORF">HF295_00130</name>
</gene>
<evidence type="ECO:0000256" key="3">
    <source>
        <dbReference type="ARBA" id="ARBA00022692"/>
    </source>
</evidence>
<evidence type="ECO:0000256" key="7">
    <source>
        <dbReference type="ARBA" id="ARBA00023136"/>
    </source>
</evidence>
<name>A0A7L6N299_9MOLU</name>
<dbReference type="PANTHER" id="PTHR22777:SF17">
    <property type="entry name" value="UPF0053 PROTEIN SLL0260"/>
    <property type="match status" value="1"/>
</dbReference>
<dbReference type="KEGG" id="tbk:HF295_00130"/>
<evidence type="ECO:0000259" key="11">
    <source>
        <dbReference type="PROSITE" id="PS51371"/>
    </source>
</evidence>
<dbReference type="SUPFAM" id="SSF54631">
    <property type="entry name" value="CBS-domain pair"/>
    <property type="match status" value="1"/>
</dbReference>
<comment type="subcellular location">
    <subcellularLocation>
        <location evidence="1">Membrane</location>
        <topology evidence="1">Multi-pass membrane protein</topology>
    </subcellularLocation>
</comment>
<keyword evidence="7 9" id="KW-0472">Membrane</keyword>
<dbReference type="RefSeq" id="WP_312031813.1">
    <property type="nucleotide sequence ID" value="NZ_CP051151.1"/>
</dbReference>